<dbReference type="Gene3D" id="1.20.1070.10">
    <property type="entry name" value="Rhodopsin 7-helix transmembrane proteins"/>
    <property type="match status" value="1"/>
</dbReference>
<dbReference type="PRINTS" id="PR00237">
    <property type="entry name" value="GPCRRHODOPSN"/>
</dbReference>
<evidence type="ECO:0000313" key="11">
    <source>
        <dbReference type="Proteomes" id="UP000663877"/>
    </source>
</evidence>
<evidence type="ECO:0000256" key="3">
    <source>
        <dbReference type="ARBA" id="ARBA00022989"/>
    </source>
</evidence>
<dbReference type="GO" id="GO:0008528">
    <property type="term" value="F:G protein-coupled peptide receptor activity"/>
    <property type="evidence" value="ECO:0007669"/>
    <property type="project" value="InterPro"/>
</dbReference>
<feature type="transmembrane region" description="Helical" evidence="6">
    <location>
        <begin position="103"/>
        <end position="120"/>
    </location>
</feature>
<feature type="transmembrane region" description="Helical" evidence="6">
    <location>
        <begin position="68"/>
        <end position="91"/>
    </location>
</feature>
<feature type="transmembrane region" description="Helical" evidence="6">
    <location>
        <begin position="225"/>
        <end position="248"/>
    </location>
</feature>
<dbReference type="GO" id="GO:0016020">
    <property type="term" value="C:membrane"/>
    <property type="evidence" value="ECO:0007669"/>
    <property type="project" value="UniProtKB-SubCell"/>
</dbReference>
<dbReference type="Pfam" id="PF10324">
    <property type="entry name" value="7TM_GPCR_Srw"/>
    <property type="match status" value="1"/>
</dbReference>
<feature type="domain" description="G-protein coupled receptors family 1 profile" evidence="7">
    <location>
        <begin position="50"/>
        <end position="353"/>
    </location>
</feature>
<evidence type="ECO:0000313" key="10">
    <source>
        <dbReference type="Proteomes" id="UP000663832"/>
    </source>
</evidence>
<organism evidence="8 11">
    <name type="scientific">Adineta steineri</name>
    <dbReference type="NCBI Taxonomy" id="433720"/>
    <lineage>
        <taxon>Eukaryota</taxon>
        <taxon>Metazoa</taxon>
        <taxon>Spiralia</taxon>
        <taxon>Gnathifera</taxon>
        <taxon>Rotifera</taxon>
        <taxon>Eurotatoria</taxon>
        <taxon>Bdelloidea</taxon>
        <taxon>Adinetida</taxon>
        <taxon>Adinetidae</taxon>
        <taxon>Adineta</taxon>
    </lineage>
</organism>
<evidence type="ECO:0000313" key="9">
    <source>
        <dbReference type="EMBL" id="CAF1646169.1"/>
    </source>
</evidence>
<dbReference type="CDD" id="cd14978">
    <property type="entry name" value="7tmA_FMRFamide_R-like"/>
    <property type="match status" value="1"/>
</dbReference>
<dbReference type="EMBL" id="CAJNOM010003487">
    <property type="protein sequence ID" value="CAF1646169.1"/>
    <property type="molecule type" value="Genomic_DNA"/>
</dbReference>
<keyword evidence="3 6" id="KW-1133">Transmembrane helix</keyword>
<dbReference type="OrthoDB" id="10011262at2759"/>
<dbReference type="PANTHER" id="PTHR46641">
    <property type="entry name" value="FMRFAMIDE RECEPTOR-RELATED"/>
    <property type="match status" value="1"/>
</dbReference>
<dbReference type="InterPro" id="IPR052954">
    <property type="entry name" value="GPCR-Ligand_Int"/>
</dbReference>
<dbReference type="InterPro" id="IPR017452">
    <property type="entry name" value="GPCR_Rhodpsn_7TM"/>
</dbReference>
<keyword evidence="4 6" id="KW-0472">Membrane</keyword>
<reference evidence="8" key="1">
    <citation type="submission" date="2021-02" db="EMBL/GenBank/DDBJ databases">
        <authorList>
            <person name="Nowell W R."/>
        </authorList>
    </citation>
    <scope>NUCLEOTIDE SEQUENCE</scope>
</reference>
<gene>
    <name evidence="8" type="ORF">BJG266_LOCUS43501</name>
    <name evidence="9" type="ORF">QVE165_LOCUS60429</name>
</gene>
<feature type="compositionally biased region" description="Low complexity" evidence="5">
    <location>
        <begin position="432"/>
        <end position="444"/>
    </location>
</feature>
<evidence type="ECO:0000313" key="8">
    <source>
        <dbReference type="EMBL" id="CAF1506972.1"/>
    </source>
</evidence>
<dbReference type="EMBL" id="CAJNOI010003141">
    <property type="protein sequence ID" value="CAF1506972.1"/>
    <property type="molecule type" value="Genomic_DNA"/>
</dbReference>
<sequence>MNNSSLPEDLTWAQNEIDDLWRNINNAPSDPVSYWVSIASFIFAILGLISNLMSVIVLSRLSTQLSTFVYLTGLSLSDMITCISIIITNILEYFVQNRRNTSITILLRYIEIIFGAVAAGSRTLSLWISTGVTMDRWVLICYPIYAKTFCTLNRAKNVSRTLLLIALFYSIPLIFEYEIIRMPMVYQKSEYNNESLLLSDENFDKNNILVTKGYSDLAKRRLYRWAYFFFNAIFVYTIPTITIVFFNLQLIRALHQLKLRAKRLGKTRPAANRHDQSRTTNQTKYSVTIMVCTIVLTLLICRSPTIVLWILWSFDLTIKIFFSSPSSSLNVRHFHNIANLIAIINAATNFLPFCVFGQLFRTECLNIYCCRKSKRKFKENNQRKKKEIVIQQPLTITNEHLPNVLLLNSDSIIPEQQRQHSRSSSITKSLINGNNNNNGEFQNV</sequence>
<name>A0A815TYM3_9BILA</name>
<evidence type="ECO:0000256" key="4">
    <source>
        <dbReference type="ARBA" id="ARBA00023136"/>
    </source>
</evidence>
<dbReference type="AlphaFoldDB" id="A0A815TYM3"/>
<comment type="subcellular location">
    <subcellularLocation>
        <location evidence="1">Membrane</location>
    </subcellularLocation>
</comment>
<feature type="transmembrane region" description="Helical" evidence="6">
    <location>
        <begin position="337"/>
        <end position="360"/>
    </location>
</feature>
<dbReference type="Proteomes" id="UP000663832">
    <property type="component" value="Unassembled WGS sequence"/>
</dbReference>
<dbReference type="Proteomes" id="UP000663877">
    <property type="component" value="Unassembled WGS sequence"/>
</dbReference>
<dbReference type="InterPro" id="IPR000276">
    <property type="entry name" value="GPCR_Rhodpsn"/>
</dbReference>
<feature type="region of interest" description="Disordered" evidence="5">
    <location>
        <begin position="415"/>
        <end position="444"/>
    </location>
</feature>
<protein>
    <recommendedName>
        <fullName evidence="7">G-protein coupled receptors family 1 profile domain-containing protein</fullName>
    </recommendedName>
</protein>
<evidence type="ECO:0000256" key="5">
    <source>
        <dbReference type="SAM" id="MobiDB-lite"/>
    </source>
</evidence>
<dbReference type="InterPro" id="IPR019427">
    <property type="entry name" value="7TM_GPCR_serpentine_rcpt_Srw"/>
</dbReference>
<proteinExistence type="predicted"/>
<feature type="compositionally biased region" description="Polar residues" evidence="5">
    <location>
        <begin position="415"/>
        <end position="431"/>
    </location>
</feature>
<evidence type="ECO:0000256" key="2">
    <source>
        <dbReference type="ARBA" id="ARBA00022692"/>
    </source>
</evidence>
<dbReference type="PROSITE" id="PS50262">
    <property type="entry name" value="G_PROTEIN_RECEP_F1_2"/>
    <property type="match status" value="1"/>
</dbReference>
<comment type="caution">
    <text evidence="8">The sequence shown here is derived from an EMBL/GenBank/DDBJ whole genome shotgun (WGS) entry which is preliminary data.</text>
</comment>
<accession>A0A815TYM3</accession>
<keyword evidence="2 6" id="KW-0812">Transmembrane</keyword>
<feature type="transmembrane region" description="Helical" evidence="6">
    <location>
        <begin position="157"/>
        <end position="175"/>
    </location>
</feature>
<evidence type="ECO:0000256" key="1">
    <source>
        <dbReference type="ARBA" id="ARBA00004370"/>
    </source>
</evidence>
<feature type="transmembrane region" description="Helical" evidence="6">
    <location>
        <begin position="32"/>
        <end position="56"/>
    </location>
</feature>
<dbReference type="PANTHER" id="PTHR46641:SF2">
    <property type="entry name" value="FMRFAMIDE RECEPTOR"/>
    <property type="match status" value="1"/>
</dbReference>
<dbReference type="SUPFAM" id="SSF81321">
    <property type="entry name" value="Family A G protein-coupled receptor-like"/>
    <property type="match status" value="1"/>
</dbReference>
<evidence type="ECO:0000256" key="6">
    <source>
        <dbReference type="SAM" id="Phobius"/>
    </source>
</evidence>
<keyword evidence="10" id="KW-1185">Reference proteome</keyword>
<evidence type="ECO:0000259" key="7">
    <source>
        <dbReference type="PROSITE" id="PS50262"/>
    </source>
</evidence>